<dbReference type="InterPro" id="IPR017891">
    <property type="entry name" value="Insulin_GF-bd_Cys-rich_CS"/>
</dbReference>
<keyword evidence="5" id="KW-1015">Disulfide bond</keyword>
<dbReference type="PROSITE" id="PS50184">
    <property type="entry name" value="VWFC_2"/>
    <property type="match status" value="1"/>
</dbReference>
<gene>
    <name evidence="10" type="primary">CCN3</name>
    <name evidence="10" type="ORF">CEXT_482541</name>
</gene>
<evidence type="ECO:0000256" key="3">
    <source>
        <dbReference type="ARBA" id="ARBA00022525"/>
    </source>
</evidence>
<feature type="region of interest" description="Disordered" evidence="6">
    <location>
        <begin position="445"/>
        <end position="464"/>
    </location>
</feature>
<dbReference type="InterPro" id="IPR001007">
    <property type="entry name" value="VWF_dom"/>
</dbReference>
<dbReference type="InterPro" id="IPR000884">
    <property type="entry name" value="TSP1_rpt"/>
</dbReference>
<sequence>MEVRTLPVEFVYVLLSECNNFTDNCPTLACRTGKKTPENTLPRISGKMLNFLGFVPLLKGSALYFITAIGLRAITFPTQQFGSKRNNTAIESPNSDAIKGILLNKPFALRLHFIMSRRSFPFLSEANPPRASDGSANAVIVGITFFPLAILHLYWDSGGAASIIGFFSSMHSERSPLPTIQLPPCKETAISMMIDDRSVRCPERCYCPGVDPQCQDGVPLVMDGCGCCPVCARQQGDVCNAVQLCDVTRKLQCIYVDAFSTSGICRVRRGQGCRVGQSDYKDGDTFKLDCRTQCTCQNGTYGCVSLCPHENVRPSAECHHPRLVKMHGSCCRSGCASPHYTRRKKHCQPFTSEWTACSTTCGMGVSNRVSNANPECQLKNETRLCLLRPCPTEDSPHMVIPHGHHVRKYSASIIEIYFSVIEIAYNVLYFVQQLILTHVSFPEEPRVQSDSPQHHPHQTDRRRQLHQCRPLPAEVLRLLHQQTLLPPHTDHQQKGPVPVRGRRGRHAHPEGCDVDHEMQLHHGLLEGATSLDSIHPSTHHSKEHFLEDSRVLTNIF</sequence>
<dbReference type="GO" id="GO:0005615">
    <property type="term" value="C:extracellular space"/>
    <property type="evidence" value="ECO:0007669"/>
    <property type="project" value="TreeGrafter"/>
</dbReference>
<feature type="domain" description="IGFBP N-terminal" evidence="9">
    <location>
        <begin position="197"/>
        <end position="268"/>
    </location>
</feature>
<dbReference type="PANTHER" id="PTHR11348">
    <property type="entry name" value="CONNECTIVE TISSUE GROWTH FACTOR-RELATED"/>
    <property type="match status" value="1"/>
</dbReference>
<protein>
    <submittedName>
        <fullName evidence="10">CCN family member 3</fullName>
    </submittedName>
</protein>
<evidence type="ECO:0000313" key="11">
    <source>
        <dbReference type="Proteomes" id="UP001054945"/>
    </source>
</evidence>
<dbReference type="EMBL" id="BPLR01019807">
    <property type="protein sequence ID" value="GIX71953.1"/>
    <property type="molecule type" value="Genomic_DNA"/>
</dbReference>
<dbReference type="Proteomes" id="UP001054945">
    <property type="component" value="Unassembled WGS sequence"/>
</dbReference>
<dbReference type="SUPFAM" id="SSF82895">
    <property type="entry name" value="TSP-1 type 1 repeat"/>
    <property type="match status" value="1"/>
</dbReference>
<dbReference type="GO" id="GO:0007165">
    <property type="term" value="P:signal transduction"/>
    <property type="evidence" value="ECO:0007669"/>
    <property type="project" value="InterPro"/>
</dbReference>
<accession>A0AAV4MHU8</accession>
<feature type="transmembrane region" description="Helical" evidence="7">
    <location>
        <begin position="51"/>
        <end position="75"/>
    </location>
</feature>
<keyword evidence="3" id="KW-0964">Secreted</keyword>
<comment type="caution">
    <text evidence="10">The sequence shown here is derived from an EMBL/GenBank/DDBJ whole genome shotgun (WGS) entry which is preliminary data.</text>
</comment>
<feature type="region of interest" description="Disordered" evidence="6">
    <location>
        <begin position="484"/>
        <end position="511"/>
    </location>
</feature>
<dbReference type="GO" id="GO:0045597">
    <property type="term" value="P:positive regulation of cell differentiation"/>
    <property type="evidence" value="ECO:0007669"/>
    <property type="project" value="TreeGrafter"/>
</dbReference>
<evidence type="ECO:0000256" key="4">
    <source>
        <dbReference type="ARBA" id="ARBA00022729"/>
    </source>
</evidence>
<dbReference type="InterPro" id="IPR009030">
    <property type="entry name" value="Growth_fac_rcpt_cys_sf"/>
</dbReference>
<comment type="subcellular location">
    <subcellularLocation>
        <location evidence="1">Secreted</location>
    </subcellularLocation>
</comment>
<evidence type="ECO:0000256" key="7">
    <source>
        <dbReference type="SAM" id="Phobius"/>
    </source>
</evidence>
<dbReference type="SMART" id="SM00209">
    <property type="entry name" value="TSP1"/>
    <property type="match status" value="1"/>
</dbReference>
<dbReference type="PROSITE" id="PS00222">
    <property type="entry name" value="IGFBP_N_1"/>
    <property type="match status" value="1"/>
</dbReference>
<keyword evidence="11" id="KW-1185">Reference proteome</keyword>
<name>A0AAV4MHU8_CAEEX</name>
<dbReference type="InterPro" id="IPR043973">
    <property type="entry name" value="TSP1_CCN"/>
</dbReference>
<dbReference type="PROSITE" id="PS50092">
    <property type="entry name" value="TSP1"/>
    <property type="match status" value="1"/>
</dbReference>
<dbReference type="GO" id="GO:0007155">
    <property type="term" value="P:cell adhesion"/>
    <property type="evidence" value="ECO:0007669"/>
    <property type="project" value="TreeGrafter"/>
</dbReference>
<dbReference type="InterPro" id="IPR036383">
    <property type="entry name" value="TSP1_rpt_sf"/>
</dbReference>
<comment type="similarity">
    <text evidence="2">Belongs to the CCN family.</text>
</comment>
<dbReference type="GO" id="GO:0008201">
    <property type="term" value="F:heparin binding"/>
    <property type="evidence" value="ECO:0007669"/>
    <property type="project" value="TreeGrafter"/>
</dbReference>
<dbReference type="Pfam" id="PF00219">
    <property type="entry name" value="IGFBP"/>
    <property type="match status" value="1"/>
</dbReference>
<evidence type="ECO:0000256" key="6">
    <source>
        <dbReference type="SAM" id="MobiDB-lite"/>
    </source>
</evidence>
<dbReference type="SUPFAM" id="SSF57184">
    <property type="entry name" value="Growth factor receptor domain"/>
    <property type="match status" value="1"/>
</dbReference>
<dbReference type="PROSITE" id="PS01208">
    <property type="entry name" value="VWFC_1"/>
    <property type="match status" value="1"/>
</dbReference>
<keyword evidence="7" id="KW-0812">Transmembrane</keyword>
<evidence type="ECO:0000256" key="5">
    <source>
        <dbReference type="ARBA" id="ARBA00023157"/>
    </source>
</evidence>
<evidence type="ECO:0000259" key="8">
    <source>
        <dbReference type="PROSITE" id="PS50184"/>
    </source>
</evidence>
<organism evidence="10 11">
    <name type="scientific">Caerostris extrusa</name>
    <name type="common">Bark spider</name>
    <name type="synonym">Caerostris bankana</name>
    <dbReference type="NCBI Taxonomy" id="172846"/>
    <lineage>
        <taxon>Eukaryota</taxon>
        <taxon>Metazoa</taxon>
        <taxon>Ecdysozoa</taxon>
        <taxon>Arthropoda</taxon>
        <taxon>Chelicerata</taxon>
        <taxon>Arachnida</taxon>
        <taxon>Araneae</taxon>
        <taxon>Araneomorphae</taxon>
        <taxon>Entelegynae</taxon>
        <taxon>Araneoidea</taxon>
        <taxon>Araneidae</taxon>
        <taxon>Caerostris</taxon>
    </lineage>
</organism>
<dbReference type="AlphaFoldDB" id="A0AAV4MHU8"/>
<dbReference type="Pfam" id="PF19035">
    <property type="entry name" value="TSP1_CCN"/>
    <property type="match status" value="1"/>
</dbReference>
<dbReference type="PANTHER" id="PTHR11348:SF17">
    <property type="entry name" value="CCN"/>
    <property type="match status" value="1"/>
</dbReference>
<dbReference type="GO" id="GO:0031012">
    <property type="term" value="C:extracellular matrix"/>
    <property type="evidence" value="ECO:0007669"/>
    <property type="project" value="TreeGrafter"/>
</dbReference>
<dbReference type="InterPro" id="IPR000867">
    <property type="entry name" value="IGFBP-like"/>
</dbReference>
<evidence type="ECO:0000313" key="10">
    <source>
        <dbReference type="EMBL" id="GIX71953.1"/>
    </source>
</evidence>
<keyword evidence="4" id="KW-0732">Signal</keyword>
<evidence type="ECO:0000259" key="9">
    <source>
        <dbReference type="PROSITE" id="PS51323"/>
    </source>
</evidence>
<dbReference type="SMART" id="SM00121">
    <property type="entry name" value="IB"/>
    <property type="match status" value="1"/>
</dbReference>
<reference evidence="10 11" key="1">
    <citation type="submission" date="2021-06" db="EMBL/GenBank/DDBJ databases">
        <title>Caerostris extrusa draft genome.</title>
        <authorList>
            <person name="Kono N."/>
            <person name="Arakawa K."/>
        </authorList>
    </citation>
    <scope>NUCLEOTIDE SEQUENCE [LARGE SCALE GENOMIC DNA]</scope>
</reference>
<keyword evidence="7" id="KW-1133">Transmembrane helix</keyword>
<evidence type="ECO:0000256" key="1">
    <source>
        <dbReference type="ARBA" id="ARBA00004613"/>
    </source>
</evidence>
<dbReference type="Gene3D" id="2.20.100.10">
    <property type="entry name" value="Thrombospondin type-1 (TSP1) repeat"/>
    <property type="match status" value="1"/>
</dbReference>
<dbReference type="GO" id="GO:0005178">
    <property type="term" value="F:integrin binding"/>
    <property type="evidence" value="ECO:0007669"/>
    <property type="project" value="TreeGrafter"/>
</dbReference>
<keyword evidence="7" id="KW-0472">Membrane</keyword>
<feature type="domain" description="VWFC" evidence="8">
    <location>
        <begin position="271"/>
        <end position="336"/>
    </location>
</feature>
<dbReference type="PROSITE" id="PS51323">
    <property type="entry name" value="IGFBP_N_2"/>
    <property type="match status" value="1"/>
</dbReference>
<dbReference type="SMART" id="SM00214">
    <property type="entry name" value="VWC"/>
    <property type="match status" value="1"/>
</dbReference>
<proteinExistence type="inferred from homology"/>
<evidence type="ECO:0000256" key="2">
    <source>
        <dbReference type="ARBA" id="ARBA00008125"/>
    </source>
</evidence>
<dbReference type="InterPro" id="IPR050941">
    <property type="entry name" value="CCN"/>
</dbReference>